<evidence type="ECO:0000256" key="1">
    <source>
        <dbReference type="SAM" id="MobiDB-lite"/>
    </source>
</evidence>
<keyword evidence="3" id="KW-1185">Reference proteome</keyword>
<proteinExistence type="predicted"/>
<evidence type="ECO:0000313" key="3">
    <source>
        <dbReference type="Proteomes" id="UP001139011"/>
    </source>
</evidence>
<dbReference type="Gene3D" id="2.170.120.40">
    <property type="entry name" value="YbbR-like domain"/>
    <property type="match status" value="2"/>
</dbReference>
<feature type="compositionally biased region" description="Basic and acidic residues" evidence="1">
    <location>
        <begin position="458"/>
        <end position="467"/>
    </location>
</feature>
<dbReference type="InterPro" id="IPR012505">
    <property type="entry name" value="YbbR"/>
</dbReference>
<dbReference type="InterPro" id="IPR053154">
    <property type="entry name" value="c-di-AMP_regulator"/>
</dbReference>
<dbReference type="AlphaFoldDB" id="A0A9X1XCD0"/>
<accession>A0A9X1XCD0</accession>
<protein>
    <recommendedName>
        <fullName evidence="4">YbbR domain-containing protein</fullName>
    </recommendedName>
</protein>
<dbReference type="PANTHER" id="PTHR37804">
    <property type="entry name" value="CDAA REGULATORY PROTEIN CDAR"/>
    <property type="match status" value="1"/>
</dbReference>
<feature type="compositionally biased region" description="Low complexity" evidence="1">
    <location>
        <begin position="415"/>
        <end position="432"/>
    </location>
</feature>
<evidence type="ECO:0008006" key="4">
    <source>
        <dbReference type="Google" id="ProtNLM"/>
    </source>
</evidence>
<name>A0A9X1XCD0_9BACL</name>
<dbReference type="PANTHER" id="PTHR37804:SF1">
    <property type="entry name" value="CDAA REGULATORY PROTEIN CDAR"/>
    <property type="match status" value="1"/>
</dbReference>
<dbReference type="Pfam" id="PF07949">
    <property type="entry name" value="YbbR"/>
    <property type="match status" value="2"/>
</dbReference>
<dbReference type="Gene3D" id="2.170.120.30">
    <property type="match status" value="2"/>
</dbReference>
<comment type="caution">
    <text evidence="2">The sequence shown here is derived from an EMBL/GenBank/DDBJ whole genome shotgun (WGS) entry which is preliminary data.</text>
</comment>
<dbReference type="Proteomes" id="UP001139011">
    <property type="component" value="Unassembled WGS sequence"/>
</dbReference>
<organism evidence="2 3">
    <name type="scientific">Fictibacillus marinisediminis</name>
    <dbReference type="NCBI Taxonomy" id="2878389"/>
    <lineage>
        <taxon>Bacteria</taxon>
        <taxon>Bacillati</taxon>
        <taxon>Bacillota</taxon>
        <taxon>Bacilli</taxon>
        <taxon>Bacillales</taxon>
        <taxon>Fictibacillaceae</taxon>
        <taxon>Fictibacillus</taxon>
    </lineage>
</organism>
<sequence length="473" mass="51429">MDKLLKSNWFVKIIAFLLALMLYTVLSMENQQQSDRQSLFTSVSKTSETVSGVTITPLFDENKYVLTDLPRSVDVKLTGSSNLLTKALKVDRRMEVYIDLTKMGPGTKKVPVKIRNVPEGLKAVPSPQAVEVTLHRKQTKQIPISVDIKNKNKLPEGYEAGKLSYSPKSVYVTGPEDYISDIASIRASVDVSNAKDKVESRVPLRAYDSQGNLLDVLIDPKSVNVTVPITKPSKTVPLSLNEKGNLPDGLTLAGITMDPKEVTLTGPSSALDKISEVSGVDIDLDKIKEDSTIDVDVPLPKGTEAVNPKQVQVKVDVENDVKTKTFKDIPIEMRGETPEQQASFLSPASGKMDVTITGSKKTVDALVASDITAYVDVSKLKPGEHTISIKASNSKNLQMKKEFTTARIKIETPETQTGSDNQSDQTTSQSGDKNSNNENNGTAGSKPDNNPTFSQSKAEGKSDRTESITEGEN</sequence>
<gene>
    <name evidence="2" type="ORF">LCY76_01085</name>
</gene>
<feature type="compositionally biased region" description="Polar residues" evidence="1">
    <location>
        <begin position="433"/>
        <end position="457"/>
    </location>
</feature>
<dbReference type="EMBL" id="JAIWJX010000002">
    <property type="protein sequence ID" value="MCK6255239.1"/>
    <property type="molecule type" value="Genomic_DNA"/>
</dbReference>
<dbReference type="RefSeq" id="WP_248251102.1">
    <property type="nucleotide sequence ID" value="NZ_JAIWJX010000002.1"/>
</dbReference>
<reference evidence="2" key="1">
    <citation type="submission" date="2021-09" db="EMBL/GenBank/DDBJ databases">
        <title>Genome analysis of Fictibacillus sp. KIGAM418 isolated from marine sediment.</title>
        <authorList>
            <person name="Seo M.-J."/>
            <person name="Cho E.-S."/>
            <person name="Hwang C.Y."/>
        </authorList>
    </citation>
    <scope>NUCLEOTIDE SEQUENCE</scope>
    <source>
        <strain evidence="2">KIGAM418</strain>
    </source>
</reference>
<feature type="region of interest" description="Disordered" evidence="1">
    <location>
        <begin position="410"/>
        <end position="473"/>
    </location>
</feature>
<evidence type="ECO:0000313" key="2">
    <source>
        <dbReference type="EMBL" id="MCK6255239.1"/>
    </source>
</evidence>